<keyword evidence="2" id="KW-0436">Ligase</keyword>
<organism evidence="8 9">
    <name type="scientific">Rickenella mellea</name>
    <dbReference type="NCBI Taxonomy" id="50990"/>
    <lineage>
        <taxon>Eukaryota</taxon>
        <taxon>Fungi</taxon>
        <taxon>Dikarya</taxon>
        <taxon>Basidiomycota</taxon>
        <taxon>Agaricomycotina</taxon>
        <taxon>Agaricomycetes</taxon>
        <taxon>Hymenochaetales</taxon>
        <taxon>Rickenellaceae</taxon>
        <taxon>Rickenella</taxon>
    </lineage>
</organism>
<dbReference type="STRING" id="50990.A0A4Y7QCJ9"/>
<keyword evidence="9" id="KW-1185">Reference proteome</keyword>
<evidence type="ECO:0000256" key="1">
    <source>
        <dbReference type="ARBA" id="ARBA00013267"/>
    </source>
</evidence>
<evidence type="ECO:0000313" key="8">
    <source>
        <dbReference type="EMBL" id="TDL24958.1"/>
    </source>
</evidence>
<comment type="catalytic activity">
    <reaction evidence="6">
        <text>cytidine(34) in tRNA(Ile2) + L-lysine + ATP = lysidine(34) in tRNA(Ile2) + AMP + diphosphate + H(+)</text>
        <dbReference type="Rhea" id="RHEA:43744"/>
        <dbReference type="Rhea" id="RHEA-COMP:10625"/>
        <dbReference type="Rhea" id="RHEA-COMP:10670"/>
        <dbReference type="ChEBI" id="CHEBI:15378"/>
        <dbReference type="ChEBI" id="CHEBI:30616"/>
        <dbReference type="ChEBI" id="CHEBI:32551"/>
        <dbReference type="ChEBI" id="CHEBI:33019"/>
        <dbReference type="ChEBI" id="CHEBI:82748"/>
        <dbReference type="ChEBI" id="CHEBI:83665"/>
        <dbReference type="ChEBI" id="CHEBI:456215"/>
        <dbReference type="EC" id="6.3.4.19"/>
    </reaction>
</comment>
<dbReference type="EC" id="6.3.4.19" evidence="1"/>
<dbReference type="VEuPathDB" id="FungiDB:BD410DRAFT_820155"/>
<sequence length="598" mass="67039">MITKCVRRLLNSHLRRFIHSPATIQAPDTRQHAISDAEFYAMLDACKPSAKWPTKIAVAFSGGPDSTSLLYLLKRLISLEEYNYSLPKELIAVTIDHGLQECSTRHAKLCEEFAASINVPHMTLRIPWSSPPFPKLGPEGRNFEEVARKARYHLLWTAMNQANAGVIAFGHHADDQVETALLRIARGSSEIGAGGMRPCRLWGMGLGDGPGTLGWAGYQGMQKWIIRPMLGVSKDRILETCRDRHLPYVEDPTNQQSNLTPRNAIRQSLKANPNSESGSIEASLKQELDTETAERYILSQDTIDVGTNLSRMERLRRGVAEISRRVNDIDSEVTRQLSICSLRSPISTFLLDSNAVSQVTDPSIRLAMVIRILRYISPRPWGSPSAEAGRRSSSLGQIVERVWGLDGNETSLVSGGGVVWSRVILDKNGGLKRRRPMLDRDRCGWLASRQPTKPNALDIDITAELLSTWHERKTVEILWDNRFLICVRPHRLSQRLVSSLIESPSSSSIYVEVDDHHYYLPRLVWRRGRNSSFTLAKFLKSGKVSYGPSEGFGGAITVTHSAFKMIWIRSMEADGPSRNQTVYIPTPRDLTPLPLDSW</sequence>
<evidence type="ECO:0000313" key="9">
    <source>
        <dbReference type="Proteomes" id="UP000294933"/>
    </source>
</evidence>
<proteinExistence type="inferred from homology"/>
<evidence type="ECO:0000256" key="3">
    <source>
        <dbReference type="ARBA" id="ARBA00022694"/>
    </source>
</evidence>
<dbReference type="AlphaFoldDB" id="A0A4Y7QCJ9"/>
<evidence type="ECO:0000259" key="7">
    <source>
        <dbReference type="Pfam" id="PF01171"/>
    </source>
</evidence>
<name>A0A4Y7QCJ9_9AGAM</name>
<accession>A0A4Y7QCJ9</accession>
<dbReference type="InterPro" id="IPR012795">
    <property type="entry name" value="tRNA_Ile_lys_synt_N"/>
</dbReference>
<dbReference type="PANTHER" id="PTHR43033">
    <property type="entry name" value="TRNA(ILE)-LYSIDINE SYNTHASE-RELATED"/>
    <property type="match status" value="1"/>
</dbReference>
<dbReference type="CDD" id="cd01992">
    <property type="entry name" value="TilS_N"/>
    <property type="match status" value="1"/>
</dbReference>
<dbReference type="InterPro" id="IPR011063">
    <property type="entry name" value="TilS/TtcA_N"/>
</dbReference>
<evidence type="ECO:0000256" key="2">
    <source>
        <dbReference type="ARBA" id="ARBA00022598"/>
    </source>
</evidence>
<evidence type="ECO:0000256" key="5">
    <source>
        <dbReference type="ARBA" id="ARBA00022840"/>
    </source>
</evidence>
<dbReference type="GO" id="GO:0005524">
    <property type="term" value="F:ATP binding"/>
    <property type="evidence" value="ECO:0007669"/>
    <property type="project" value="UniProtKB-KW"/>
</dbReference>
<dbReference type="Gene3D" id="3.40.50.620">
    <property type="entry name" value="HUPs"/>
    <property type="match status" value="1"/>
</dbReference>
<dbReference type="GO" id="GO:0032267">
    <property type="term" value="F:tRNA(Ile)-lysidine synthase activity"/>
    <property type="evidence" value="ECO:0007669"/>
    <property type="project" value="UniProtKB-EC"/>
</dbReference>
<dbReference type="GO" id="GO:0008033">
    <property type="term" value="P:tRNA processing"/>
    <property type="evidence" value="ECO:0007669"/>
    <property type="project" value="UniProtKB-KW"/>
</dbReference>
<dbReference type="NCBIfam" id="TIGR02432">
    <property type="entry name" value="lysidine_TilS_N"/>
    <property type="match status" value="1"/>
</dbReference>
<dbReference type="HAMAP" id="MF_01161">
    <property type="entry name" value="tRNA_Ile_lys_synt"/>
    <property type="match status" value="1"/>
</dbReference>
<dbReference type="Pfam" id="PF01171">
    <property type="entry name" value="ATP_bind_3"/>
    <property type="match status" value="1"/>
</dbReference>
<feature type="domain" description="tRNA(Ile)-lysidine/2-thiocytidine synthase N-terminal" evidence="7">
    <location>
        <begin position="55"/>
        <end position="267"/>
    </location>
</feature>
<dbReference type="Proteomes" id="UP000294933">
    <property type="component" value="Unassembled WGS sequence"/>
</dbReference>
<dbReference type="EMBL" id="ML170165">
    <property type="protein sequence ID" value="TDL24958.1"/>
    <property type="molecule type" value="Genomic_DNA"/>
</dbReference>
<protein>
    <recommendedName>
        <fullName evidence="1">tRNA(Ile)-lysidine synthetase</fullName>
        <ecNumber evidence="1">6.3.4.19</ecNumber>
    </recommendedName>
</protein>
<dbReference type="SUPFAM" id="SSF52402">
    <property type="entry name" value="Adenine nucleotide alpha hydrolases-like"/>
    <property type="match status" value="1"/>
</dbReference>
<dbReference type="InterPro" id="IPR012094">
    <property type="entry name" value="tRNA_Ile_lys_synt"/>
</dbReference>
<keyword evidence="5" id="KW-0067">ATP-binding</keyword>
<dbReference type="InterPro" id="IPR014729">
    <property type="entry name" value="Rossmann-like_a/b/a_fold"/>
</dbReference>
<dbReference type="PANTHER" id="PTHR43033:SF1">
    <property type="entry name" value="TRNA(ILE)-LYSIDINE SYNTHASE-RELATED"/>
    <property type="match status" value="1"/>
</dbReference>
<keyword evidence="4" id="KW-0547">Nucleotide-binding</keyword>
<reference evidence="8 9" key="1">
    <citation type="submission" date="2018-06" db="EMBL/GenBank/DDBJ databases">
        <title>A transcriptomic atlas of mushroom development highlights an independent origin of complex multicellularity.</title>
        <authorList>
            <consortium name="DOE Joint Genome Institute"/>
            <person name="Krizsan K."/>
            <person name="Almasi E."/>
            <person name="Merenyi Z."/>
            <person name="Sahu N."/>
            <person name="Viragh M."/>
            <person name="Koszo T."/>
            <person name="Mondo S."/>
            <person name="Kiss B."/>
            <person name="Balint B."/>
            <person name="Kues U."/>
            <person name="Barry K."/>
            <person name="Hegedus J.C."/>
            <person name="Henrissat B."/>
            <person name="Johnson J."/>
            <person name="Lipzen A."/>
            <person name="Ohm R."/>
            <person name="Nagy I."/>
            <person name="Pangilinan J."/>
            <person name="Yan J."/>
            <person name="Xiong Y."/>
            <person name="Grigoriev I.V."/>
            <person name="Hibbett D.S."/>
            <person name="Nagy L.G."/>
        </authorList>
    </citation>
    <scope>NUCLEOTIDE SEQUENCE [LARGE SCALE GENOMIC DNA]</scope>
    <source>
        <strain evidence="8 9">SZMC22713</strain>
    </source>
</reference>
<evidence type="ECO:0000256" key="4">
    <source>
        <dbReference type="ARBA" id="ARBA00022741"/>
    </source>
</evidence>
<dbReference type="OrthoDB" id="434144at2759"/>
<keyword evidence="3" id="KW-0819">tRNA processing</keyword>
<gene>
    <name evidence="8" type="ORF">BD410DRAFT_820155</name>
</gene>
<evidence type="ECO:0000256" key="6">
    <source>
        <dbReference type="ARBA" id="ARBA00048539"/>
    </source>
</evidence>